<keyword evidence="2" id="KW-0812">Transmembrane</keyword>
<dbReference type="EMBL" id="JBHSDH010000006">
    <property type="protein sequence ID" value="MFC4291033.1"/>
    <property type="molecule type" value="Genomic_DNA"/>
</dbReference>
<evidence type="ECO:0000313" key="4">
    <source>
        <dbReference type="Proteomes" id="UP001595887"/>
    </source>
</evidence>
<feature type="transmembrane region" description="Helical" evidence="2">
    <location>
        <begin position="309"/>
        <end position="328"/>
    </location>
</feature>
<feature type="transmembrane region" description="Helical" evidence="2">
    <location>
        <begin position="64"/>
        <end position="81"/>
    </location>
</feature>
<feature type="transmembrane region" description="Helical" evidence="2">
    <location>
        <begin position="38"/>
        <end position="55"/>
    </location>
</feature>
<dbReference type="Pfam" id="PF13687">
    <property type="entry name" value="DUF4153"/>
    <property type="match status" value="1"/>
</dbReference>
<feature type="transmembrane region" description="Helical" evidence="2">
    <location>
        <begin position="191"/>
        <end position="209"/>
    </location>
</feature>
<evidence type="ECO:0000256" key="2">
    <source>
        <dbReference type="SAM" id="Phobius"/>
    </source>
</evidence>
<sequence>MTTAAFTTPRYSFLMKLLVAALLVTMGDIFFYQGILDGAGGGIFAAVWTAGAFVTQRSIWRDKRALAALFMAMLFAGAQIIDPSFLTWILFWCAISMAILLPSTAAFDDGWRWFQRLMFHAINQYVRPFTDWTKLRSANRRGHRRSLLSAWRILVLPVIGSGIFLLLFAQANPLISKFVDSISLPSLGSDLHLRLLTWALIFAAVWASLRPQVARHLYSTFDGTGDVRIAGVSVMSVTISLFAFNLLFAVQNISDIAFLWAGQGLPDGVTFAEYAHSGAYPLIATALLAGLFVLVTLRPGSATANAPWIRRLVVMWIVQNIFLVASSILRTLDYIEVYSLTQLRIAALAWMGLVAIGLALVCIRIFLMRRASWLINSNLAAALLLLTGYSFVDTGATAAHWNVGHAREVGGKGVSLDLCYLHQLGPSALLALITLEQSDQPLDPMFRQRVKDVRQDIMAKMIIRSNNGYWTYREAERLKTARILLKGDGMDRVSRSSISCDGLVTASEAPNVTPGNGGEKILRPEISAGTQGDLPPAGAGAWHNGALTKELEQ</sequence>
<reference evidence="4" key="1">
    <citation type="journal article" date="2019" name="Int. J. Syst. Evol. Microbiol.">
        <title>The Global Catalogue of Microorganisms (GCM) 10K type strain sequencing project: providing services to taxonomists for standard genome sequencing and annotation.</title>
        <authorList>
            <consortium name="The Broad Institute Genomics Platform"/>
            <consortium name="The Broad Institute Genome Sequencing Center for Infectious Disease"/>
            <person name="Wu L."/>
            <person name="Ma J."/>
        </authorList>
    </citation>
    <scope>NUCLEOTIDE SEQUENCE [LARGE SCALE GENOMIC DNA]</scope>
    <source>
        <strain evidence="4">CECT 8531</strain>
    </source>
</reference>
<feature type="transmembrane region" description="Helical" evidence="2">
    <location>
        <begin position="150"/>
        <end position="171"/>
    </location>
</feature>
<keyword evidence="4" id="KW-1185">Reference proteome</keyword>
<feature type="transmembrane region" description="Helical" evidence="2">
    <location>
        <begin position="229"/>
        <end position="250"/>
    </location>
</feature>
<name>A0ABV8RC90_9SPHN</name>
<evidence type="ECO:0000313" key="3">
    <source>
        <dbReference type="EMBL" id="MFC4291033.1"/>
    </source>
</evidence>
<feature type="transmembrane region" description="Helical" evidence="2">
    <location>
        <begin position="12"/>
        <end position="32"/>
    </location>
</feature>
<accession>A0ABV8RC90</accession>
<proteinExistence type="predicted"/>
<feature type="transmembrane region" description="Helical" evidence="2">
    <location>
        <begin position="87"/>
        <end position="107"/>
    </location>
</feature>
<feature type="region of interest" description="Disordered" evidence="1">
    <location>
        <begin position="527"/>
        <end position="553"/>
    </location>
</feature>
<dbReference type="RefSeq" id="WP_381420630.1">
    <property type="nucleotide sequence ID" value="NZ_JBHSDH010000006.1"/>
</dbReference>
<keyword evidence="2" id="KW-1133">Transmembrane helix</keyword>
<keyword evidence="2" id="KW-0472">Membrane</keyword>
<organism evidence="3 4">
    <name type="scientific">Sphingorhabdus arenilitoris</name>
    <dbReference type="NCBI Taxonomy" id="1490041"/>
    <lineage>
        <taxon>Bacteria</taxon>
        <taxon>Pseudomonadati</taxon>
        <taxon>Pseudomonadota</taxon>
        <taxon>Alphaproteobacteria</taxon>
        <taxon>Sphingomonadales</taxon>
        <taxon>Sphingomonadaceae</taxon>
        <taxon>Sphingorhabdus</taxon>
    </lineage>
</organism>
<evidence type="ECO:0000256" key="1">
    <source>
        <dbReference type="SAM" id="MobiDB-lite"/>
    </source>
</evidence>
<feature type="transmembrane region" description="Helical" evidence="2">
    <location>
        <begin position="279"/>
        <end position="297"/>
    </location>
</feature>
<dbReference type="InterPro" id="IPR025291">
    <property type="entry name" value="DUF4153"/>
</dbReference>
<protein>
    <submittedName>
        <fullName evidence="3">DUF4153 domain-containing protein</fullName>
    </submittedName>
</protein>
<feature type="transmembrane region" description="Helical" evidence="2">
    <location>
        <begin position="374"/>
        <end position="392"/>
    </location>
</feature>
<gene>
    <name evidence="3" type="ORF">ACFOWX_01245</name>
</gene>
<dbReference type="Proteomes" id="UP001595887">
    <property type="component" value="Unassembled WGS sequence"/>
</dbReference>
<feature type="transmembrane region" description="Helical" evidence="2">
    <location>
        <begin position="348"/>
        <end position="367"/>
    </location>
</feature>
<comment type="caution">
    <text evidence="3">The sequence shown here is derived from an EMBL/GenBank/DDBJ whole genome shotgun (WGS) entry which is preliminary data.</text>
</comment>